<keyword evidence="2" id="KW-0238">DNA-binding</keyword>
<protein>
    <submittedName>
        <fullName evidence="5">ArsR family transcriptional regulator</fullName>
    </submittedName>
</protein>
<organism evidence="5 6">
    <name type="scientific">Halopolyspora algeriensis</name>
    <dbReference type="NCBI Taxonomy" id="1500506"/>
    <lineage>
        <taxon>Bacteria</taxon>
        <taxon>Bacillati</taxon>
        <taxon>Actinomycetota</taxon>
        <taxon>Actinomycetes</taxon>
        <taxon>Actinomycetes incertae sedis</taxon>
        <taxon>Halopolyspora</taxon>
    </lineage>
</organism>
<evidence type="ECO:0000256" key="3">
    <source>
        <dbReference type="ARBA" id="ARBA00023163"/>
    </source>
</evidence>
<evidence type="ECO:0000256" key="1">
    <source>
        <dbReference type="ARBA" id="ARBA00023015"/>
    </source>
</evidence>
<dbReference type="PANTHER" id="PTHR33154">
    <property type="entry name" value="TRANSCRIPTIONAL REGULATOR, ARSR FAMILY"/>
    <property type="match status" value="1"/>
</dbReference>
<dbReference type="PRINTS" id="PR00778">
    <property type="entry name" value="HTHARSR"/>
</dbReference>
<dbReference type="InterPro" id="IPR001845">
    <property type="entry name" value="HTH_ArsR_DNA-bd_dom"/>
</dbReference>
<dbReference type="GO" id="GO:0003677">
    <property type="term" value="F:DNA binding"/>
    <property type="evidence" value="ECO:0007669"/>
    <property type="project" value="UniProtKB-KW"/>
</dbReference>
<dbReference type="Pfam" id="PF12840">
    <property type="entry name" value="HTH_20"/>
    <property type="match status" value="1"/>
</dbReference>
<dbReference type="GO" id="GO:0003700">
    <property type="term" value="F:DNA-binding transcription factor activity"/>
    <property type="evidence" value="ECO:0007669"/>
    <property type="project" value="InterPro"/>
</dbReference>
<dbReference type="RefSeq" id="WP_114452100.1">
    <property type="nucleotide sequence ID" value="NZ_QPJC01000002.1"/>
</dbReference>
<dbReference type="PROSITE" id="PS50987">
    <property type="entry name" value="HTH_ARSR_2"/>
    <property type="match status" value="1"/>
</dbReference>
<comment type="caution">
    <text evidence="5">The sequence shown here is derived from an EMBL/GenBank/DDBJ whole genome shotgun (WGS) entry which is preliminary data.</text>
</comment>
<dbReference type="InterPro" id="IPR011991">
    <property type="entry name" value="ArsR-like_HTH"/>
</dbReference>
<dbReference type="SMART" id="SM00418">
    <property type="entry name" value="HTH_ARSR"/>
    <property type="match status" value="1"/>
</dbReference>
<feature type="domain" description="HTH arsR-type" evidence="4">
    <location>
        <begin position="17"/>
        <end position="111"/>
    </location>
</feature>
<reference evidence="5 6" key="1">
    <citation type="submission" date="2018-07" db="EMBL/GenBank/DDBJ databases">
        <title>Genomic Encyclopedia of Type Strains, Phase III (KMG-III): the genomes of soil and plant-associated and newly described type strains.</title>
        <authorList>
            <person name="Whitman W."/>
        </authorList>
    </citation>
    <scope>NUCLEOTIDE SEQUENCE [LARGE SCALE GENOMIC DNA]</scope>
    <source>
        <strain evidence="5 6">CECT 8575</strain>
    </source>
</reference>
<keyword evidence="1" id="KW-0805">Transcription regulation</keyword>
<dbReference type="Proteomes" id="UP000253495">
    <property type="component" value="Unassembled WGS sequence"/>
</dbReference>
<evidence type="ECO:0000313" key="6">
    <source>
        <dbReference type="Proteomes" id="UP000253495"/>
    </source>
</evidence>
<dbReference type="InterPro" id="IPR036390">
    <property type="entry name" value="WH_DNA-bd_sf"/>
</dbReference>
<dbReference type="PANTHER" id="PTHR33154:SF12">
    <property type="entry name" value="TRANSCRIPTIONAL REGULATORY PROTEIN"/>
    <property type="match status" value="1"/>
</dbReference>
<evidence type="ECO:0000313" key="5">
    <source>
        <dbReference type="EMBL" id="RCW45824.1"/>
    </source>
</evidence>
<dbReference type="AlphaFoldDB" id="A0A368VUQ8"/>
<dbReference type="EMBL" id="QPJC01000002">
    <property type="protein sequence ID" value="RCW45824.1"/>
    <property type="molecule type" value="Genomic_DNA"/>
</dbReference>
<evidence type="ECO:0000259" key="4">
    <source>
        <dbReference type="PROSITE" id="PS50987"/>
    </source>
</evidence>
<dbReference type="InterPro" id="IPR051081">
    <property type="entry name" value="HTH_MetalResp_TranReg"/>
</dbReference>
<proteinExistence type="predicted"/>
<accession>A0A368VUQ8</accession>
<keyword evidence="3" id="KW-0804">Transcription</keyword>
<sequence>MLTSRARSPAAGKALEQPDLRNIGVEQVLRALGEPVRLRIVRALACAEHPMSCGAFELGVSKSTSTHHFRVLRESGIISQYEEGTARYSELRTTELDERFPGLLRAILDAE</sequence>
<evidence type="ECO:0000256" key="2">
    <source>
        <dbReference type="ARBA" id="ARBA00023125"/>
    </source>
</evidence>
<name>A0A368VUQ8_9ACTN</name>
<keyword evidence="6" id="KW-1185">Reference proteome</keyword>
<dbReference type="InterPro" id="IPR036388">
    <property type="entry name" value="WH-like_DNA-bd_sf"/>
</dbReference>
<dbReference type="SUPFAM" id="SSF46785">
    <property type="entry name" value="Winged helix' DNA-binding domain"/>
    <property type="match status" value="1"/>
</dbReference>
<dbReference type="CDD" id="cd00090">
    <property type="entry name" value="HTH_ARSR"/>
    <property type="match status" value="1"/>
</dbReference>
<dbReference type="Gene3D" id="1.10.10.10">
    <property type="entry name" value="Winged helix-like DNA-binding domain superfamily/Winged helix DNA-binding domain"/>
    <property type="match status" value="1"/>
</dbReference>
<gene>
    <name evidence="5" type="ORF">DFQ14_102125</name>
</gene>